<evidence type="ECO:0000256" key="2">
    <source>
        <dbReference type="ARBA" id="ARBA00023015"/>
    </source>
</evidence>
<dbReference type="InterPro" id="IPR014284">
    <property type="entry name" value="RNA_pol_sigma-70_dom"/>
</dbReference>
<dbReference type="GO" id="GO:0006352">
    <property type="term" value="P:DNA-templated transcription initiation"/>
    <property type="evidence" value="ECO:0007669"/>
    <property type="project" value="InterPro"/>
</dbReference>
<accession>A0A8S8XBP6</accession>
<dbReference type="InterPro" id="IPR039425">
    <property type="entry name" value="RNA_pol_sigma-70-like"/>
</dbReference>
<dbReference type="Gene3D" id="1.10.1740.10">
    <property type="match status" value="1"/>
</dbReference>
<sequence length="172" mass="19544">MDLDPSLTPEHRARVLPLVLAEIPLLKRVASRICRDEPELANDLVQETLLRALKSLHQWQWGTNMRAWLLTILRTQAISHHRRARRAMLVPFDALEEQLGVRGTQAVRLEAMAVTQAWDRLPPDYRRALHLVAIEGLRYQDAAERLSLPLGTVRSRISRARAALNQALSEGA</sequence>
<dbReference type="CDD" id="cd06171">
    <property type="entry name" value="Sigma70_r4"/>
    <property type="match status" value="1"/>
</dbReference>
<dbReference type="GO" id="GO:0016987">
    <property type="term" value="F:sigma factor activity"/>
    <property type="evidence" value="ECO:0007669"/>
    <property type="project" value="UniProtKB-KW"/>
</dbReference>
<proteinExistence type="inferred from homology"/>
<organism evidence="7 8">
    <name type="scientific">Roseiterribacter gracilis</name>
    <dbReference type="NCBI Taxonomy" id="2812848"/>
    <lineage>
        <taxon>Bacteria</taxon>
        <taxon>Pseudomonadati</taxon>
        <taxon>Pseudomonadota</taxon>
        <taxon>Alphaproteobacteria</taxon>
        <taxon>Rhodospirillales</taxon>
        <taxon>Roseiterribacteraceae</taxon>
        <taxon>Roseiterribacter</taxon>
    </lineage>
</organism>
<feature type="domain" description="RNA polymerase sigma factor 70 region 4 type 2" evidence="6">
    <location>
        <begin position="113"/>
        <end position="164"/>
    </location>
</feature>
<evidence type="ECO:0000256" key="3">
    <source>
        <dbReference type="ARBA" id="ARBA00023082"/>
    </source>
</evidence>
<dbReference type="NCBIfam" id="TIGR02937">
    <property type="entry name" value="sigma70-ECF"/>
    <property type="match status" value="1"/>
</dbReference>
<keyword evidence="8" id="KW-1185">Reference proteome</keyword>
<dbReference type="InterPro" id="IPR007627">
    <property type="entry name" value="RNA_pol_sigma70_r2"/>
</dbReference>
<dbReference type="PANTHER" id="PTHR43133:SF25">
    <property type="entry name" value="RNA POLYMERASE SIGMA FACTOR RFAY-RELATED"/>
    <property type="match status" value="1"/>
</dbReference>
<dbReference type="PANTHER" id="PTHR43133">
    <property type="entry name" value="RNA POLYMERASE ECF-TYPE SIGMA FACTO"/>
    <property type="match status" value="1"/>
</dbReference>
<reference evidence="7" key="1">
    <citation type="submission" date="2021-02" db="EMBL/GenBank/DDBJ databases">
        <title>Genome sequence of Rhodospirillales sp. strain TMPK1 isolated from soil.</title>
        <authorList>
            <person name="Nakai R."/>
            <person name="Kusada H."/>
            <person name="Tamaki H."/>
        </authorList>
    </citation>
    <scope>NUCLEOTIDE SEQUENCE</scope>
    <source>
        <strain evidence="7">TMPK1</strain>
    </source>
</reference>
<keyword evidence="4" id="KW-0804">Transcription</keyword>
<dbReference type="Proteomes" id="UP000681075">
    <property type="component" value="Unassembled WGS sequence"/>
</dbReference>
<evidence type="ECO:0000313" key="7">
    <source>
        <dbReference type="EMBL" id="GIL38745.1"/>
    </source>
</evidence>
<keyword evidence="3" id="KW-0731">Sigma factor</keyword>
<dbReference type="EMBL" id="BOPV01000001">
    <property type="protein sequence ID" value="GIL38745.1"/>
    <property type="molecule type" value="Genomic_DNA"/>
</dbReference>
<dbReference type="RefSeq" id="WP_420241803.1">
    <property type="nucleotide sequence ID" value="NZ_BOPV01000001.1"/>
</dbReference>
<dbReference type="SUPFAM" id="SSF88659">
    <property type="entry name" value="Sigma3 and sigma4 domains of RNA polymerase sigma factors"/>
    <property type="match status" value="1"/>
</dbReference>
<keyword evidence="2" id="KW-0805">Transcription regulation</keyword>
<evidence type="ECO:0000259" key="5">
    <source>
        <dbReference type="Pfam" id="PF04542"/>
    </source>
</evidence>
<comment type="similarity">
    <text evidence="1">Belongs to the sigma-70 factor family. ECF subfamily.</text>
</comment>
<dbReference type="InterPro" id="IPR013324">
    <property type="entry name" value="RNA_pol_sigma_r3/r4-like"/>
</dbReference>
<name>A0A8S8XBP6_9PROT</name>
<comment type="caution">
    <text evidence="7">The sequence shown here is derived from an EMBL/GenBank/DDBJ whole genome shotgun (WGS) entry which is preliminary data.</text>
</comment>
<dbReference type="InterPro" id="IPR013325">
    <property type="entry name" value="RNA_pol_sigma_r2"/>
</dbReference>
<evidence type="ECO:0000259" key="6">
    <source>
        <dbReference type="Pfam" id="PF08281"/>
    </source>
</evidence>
<dbReference type="SUPFAM" id="SSF88946">
    <property type="entry name" value="Sigma2 domain of RNA polymerase sigma factors"/>
    <property type="match status" value="1"/>
</dbReference>
<dbReference type="Pfam" id="PF04542">
    <property type="entry name" value="Sigma70_r2"/>
    <property type="match status" value="1"/>
</dbReference>
<gene>
    <name evidence="7" type="ORF">TMPK1_09820</name>
</gene>
<dbReference type="InterPro" id="IPR036388">
    <property type="entry name" value="WH-like_DNA-bd_sf"/>
</dbReference>
<dbReference type="InterPro" id="IPR013249">
    <property type="entry name" value="RNA_pol_sigma70_r4_t2"/>
</dbReference>
<evidence type="ECO:0000313" key="8">
    <source>
        <dbReference type="Proteomes" id="UP000681075"/>
    </source>
</evidence>
<evidence type="ECO:0000256" key="4">
    <source>
        <dbReference type="ARBA" id="ARBA00023163"/>
    </source>
</evidence>
<dbReference type="Gene3D" id="1.10.10.10">
    <property type="entry name" value="Winged helix-like DNA-binding domain superfamily/Winged helix DNA-binding domain"/>
    <property type="match status" value="1"/>
</dbReference>
<dbReference type="GO" id="GO:0003677">
    <property type="term" value="F:DNA binding"/>
    <property type="evidence" value="ECO:0007669"/>
    <property type="project" value="InterPro"/>
</dbReference>
<dbReference type="Pfam" id="PF08281">
    <property type="entry name" value="Sigma70_r4_2"/>
    <property type="match status" value="1"/>
</dbReference>
<protein>
    <submittedName>
        <fullName evidence="7">RNA polymerase sigma factor</fullName>
    </submittedName>
</protein>
<dbReference type="AlphaFoldDB" id="A0A8S8XBP6"/>
<feature type="domain" description="RNA polymerase sigma-70 region 2" evidence="5">
    <location>
        <begin position="18"/>
        <end position="86"/>
    </location>
</feature>
<evidence type="ECO:0000256" key="1">
    <source>
        <dbReference type="ARBA" id="ARBA00010641"/>
    </source>
</evidence>